<keyword evidence="4" id="KW-1185">Reference proteome</keyword>
<proteinExistence type="predicted"/>
<dbReference type="CDD" id="cd00037">
    <property type="entry name" value="CLECT"/>
    <property type="match status" value="1"/>
</dbReference>
<dbReference type="PROSITE" id="PS50041">
    <property type="entry name" value="C_TYPE_LECTIN_2"/>
    <property type="match status" value="1"/>
</dbReference>
<protein>
    <submittedName>
        <fullName evidence="3">C-type lectin</fullName>
    </submittedName>
</protein>
<dbReference type="PANTHER" id="PTHR22801:SF63">
    <property type="entry name" value="C-TYPE LECTIN DOMAIN-CONTAINING PROTEIN"/>
    <property type="match status" value="1"/>
</dbReference>
<dbReference type="InterPro" id="IPR050801">
    <property type="entry name" value="Ca-Dep_Lectins_ImmuneDev"/>
</dbReference>
<dbReference type="InterPro" id="IPR016187">
    <property type="entry name" value="CTDL_fold"/>
</dbReference>
<dbReference type="Gene3D" id="3.10.100.10">
    <property type="entry name" value="Mannose-Binding Protein A, subunit A"/>
    <property type="match status" value="1"/>
</dbReference>
<name>A0AAV3YQG2_9GAST</name>
<dbReference type="InterPro" id="IPR016186">
    <property type="entry name" value="C-type_lectin-like/link_sf"/>
</dbReference>
<reference evidence="3 4" key="1">
    <citation type="journal article" date="2021" name="Elife">
        <title>Chloroplast acquisition without the gene transfer in kleptoplastic sea slugs, Plakobranchus ocellatus.</title>
        <authorList>
            <person name="Maeda T."/>
            <person name="Takahashi S."/>
            <person name="Yoshida T."/>
            <person name="Shimamura S."/>
            <person name="Takaki Y."/>
            <person name="Nagai Y."/>
            <person name="Toyoda A."/>
            <person name="Suzuki Y."/>
            <person name="Arimoto A."/>
            <person name="Ishii H."/>
            <person name="Satoh N."/>
            <person name="Nishiyama T."/>
            <person name="Hasebe M."/>
            <person name="Maruyama T."/>
            <person name="Minagawa J."/>
            <person name="Obokata J."/>
            <person name="Shigenobu S."/>
        </authorList>
    </citation>
    <scope>NUCLEOTIDE SEQUENCE [LARGE SCALE GENOMIC DNA]</scope>
</reference>
<evidence type="ECO:0000259" key="2">
    <source>
        <dbReference type="PROSITE" id="PS50041"/>
    </source>
</evidence>
<evidence type="ECO:0000256" key="1">
    <source>
        <dbReference type="SAM" id="SignalP"/>
    </source>
</evidence>
<dbReference type="Proteomes" id="UP000735302">
    <property type="component" value="Unassembled WGS sequence"/>
</dbReference>
<organism evidence="3 4">
    <name type="scientific">Plakobranchus ocellatus</name>
    <dbReference type="NCBI Taxonomy" id="259542"/>
    <lineage>
        <taxon>Eukaryota</taxon>
        <taxon>Metazoa</taxon>
        <taxon>Spiralia</taxon>
        <taxon>Lophotrochozoa</taxon>
        <taxon>Mollusca</taxon>
        <taxon>Gastropoda</taxon>
        <taxon>Heterobranchia</taxon>
        <taxon>Euthyneura</taxon>
        <taxon>Panpulmonata</taxon>
        <taxon>Sacoglossa</taxon>
        <taxon>Placobranchoidea</taxon>
        <taxon>Plakobranchidae</taxon>
        <taxon>Plakobranchus</taxon>
    </lineage>
</organism>
<dbReference type="InterPro" id="IPR001304">
    <property type="entry name" value="C-type_lectin-like"/>
</dbReference>
<feature type="chain" id="PRO_5043595854" evidence="1">
    <location>
        <begin position="21"/>
        <end position="271"/>
    </location>
</feature>
<evidence type="ECO:0000313" key="4">
    <source>
        <dbReference type="Proteomes" id="UP000735302"/>
    </source>
</evidence>
<dbReference type="Pfam" id="PF00059">
    <property type="entry name" value="Lectin_C"/>
    <property type="match status" value="1"/>
</dbReference>
<evidence type="ECO:0000313" key="3">
    <source>
        <dbReference type="EMBL" id="GFN84701.1"/>
    </source>
</evidence>
<dbReference type="PANTHER" id="PTHR22801">
    <property type="entry name" value="LITHOSTATHINE"/>
    <property type="match status" value="1"/>
</dbReference>
<dbReference type="SMART" id="SM00034">
    <property type="entry name" value="CLECT"/>
    <property type="match status" value="1"/>
</dbReference>
<sequence>MSRFSTLFLTVVFTLVYVQMQCSHGSATTPVGKNQYMFTMLSPDTVSNMSYGMSPFGLTGVSNSVTCARRVMESCRQSSGFRYDSVTGDCIPVLWLHRGYGGIVVTAGTEEDYPVSVYFSRQINGSCPHMFEFVPYGSEGRSSCLLEITSLQPYQNATAECNSFGGYLASVRTADKYQLIKTYAKGQYMWIGLDDIEEEGVHVWQEDGSLFTSADDRAVGDKIFSLRKYSIKGDCVRYQEFGHQDTYHINDMACTLKHKALCEIQPLPVAC</sequence>
<feature type="domain" description="C-type lectin" evidence="2">
    <location>
        <begin position="140"/>
        <end position="263"/>
    </location>
</feature>
<dbReference type="AlphaFoldDB" id="A0AAV3YQG2"/>
<keyword evidence="1" id="KW-0732">Signal</keyword>
<accession>A0AAV3YQG2</accession>
<comment type="caution">
    <text evidence="3">The sequence shown here is derived from an EMBL/GenBank/DDBJ whole genome shotgun (WGS) entry which is preliminary data.</text>
</comment>
<gene>
    <name evidence="3" type="ORF">PoB_001120700</name>
</gene>
<feature type="signal peptide" evidence="1">
    <location>
        <begin position="1"/>
        <end position="20"/>
    </location>
</feature>
<dbReference type="EMBL" id="BLXT01001321">
    <property type="protein sequence ID" value="GFN84701.1"/>
    <property type="molecule type" value="Genomic_DNA"/>
</dbReference>
<dbReference type="SUPFAM" id="SSF56436">
    <property type="entry name" value="C-type lectin-like"/>
    <property type="match status" value="1"/>
</dbReference>